<evidence type="ECO:0008006" key="4">
    <source>
        <dbReference type="Google" id="ProtNLM"/>
    </source>
</evidence>
<organism evidence="2 3">
    <name type="scientific">Psilocybe cyanescens</name>
    <dbReference type="NCBI Taxonomy" id="93625"/>
    <lineage>
        <taxon>Eukaryota</taxon>
        <taxon>Fungi</taxon>
        <taxon>Dikarya</taxon>
        <taxon>Basidiomycota</taxon>
        <taxon>Agaricomycotina</taxon>
        <taxon>Agaricomycetes</taxon>
        <taxon>Agaricomycetidae</taxon>
        <taxon>Agaricales</taxon>
        <taxon>Agaricineae</taxon>
        <taxon>Strophariaceae</taxon>
        <taxon>Psilocybe</taxon>
    </lineage>
</organism>
<dbReference type="STRING" id="93625.A0A409XB73"/>
<comment type="caution">
    <text evidence="2">The sequence shown here is derived from an EMBL/GenBank/DDBJ whole genome shotgun (WGS) entry which is preliminary data.</text>
</comment>
<dbReference type="OrthoDB" id="5987198at2759"/>
<keyword evidence="1" id="KW-1133">Transmembrane helix</keyword>
<dbReference type="EMBL" id="NHYD01002172">
    <property type="protein sequence ID" value="PPQ88039.1"/>
    <property type="molecule type" value="Genomic_DNA"/>
</dbReference>
<evidence type="ECO:0000313" key="2">
    <source>
        <dbReference type="EMBL" id="PPQ88039.1"/>
    </source>
</evidence>
<feature type="transmembrane region" description="Helical" evidence="1">
    <location>
        <begin position="142"/>
        <end position="165"/>
    </location>
</feature>
<accession>A0A409XB73</accession>
<protein>
    <recommendedName>
        <fullName evidence="4">Protein kinase domain-containing protein</fullName>
    </recommendedName>
</protein>
<proteinExistence type="predicted"/>
<evidence type="ECO:0000313" key="3">
    <source>
        <dbReference type="Proteomes" id="UP000283269"/>
    </source>
</evidence>
<evidence type="ECO:0000256" key="1">
    <source>
        <dbReference type="SAM" id="Phobius"/>
    </source>
</evidence>
<name>A0A409XB73_PSICY</name>
<keyword evidence="1" id="KW-0472">Membrane</keyword>
<dbReference type="AlphaFoldDB" id="A0A409XB73"/>
<gene>
    <name evidence="2" type="ORF">CVT25_000847</name>
</gene>
<keyword evidence="1" id="KW-0812">Transmembrane</keyword>
<keyword evidence="3" id="KW-1185">Reference proteome</keyword>
<dbReference type="InParanoid" id="A0A409XB73"/>
<dbReference type="Proteomes" id="UP000283269">
    <property type="component" value="Unassembled WGS sequence"/>
</dbReference>
<sequence>MAFEPQELRPRFQPDWVPSWVTNPPGDITELRYREDHIRRGRSPVMDAVRLMDNKPVMLKKVYQANNGFDQELVISKYVSSTELSKHADNNCVPVYEVLNVPEDTKFVVIVMPLLHPFDTTRFDTIGKCFDFFYQTFKVYHAWSPTSVVCSFFIIVILLIGGVTFDCYYEVLALNAPFSDCTQNNVMMDPSEIYPDGFHPVKYNMNCDLTGPAFQKYTRTQRPPKYYWIDFGLSVQFDRSDEFPRAISIREGDKSVPEFQDMARLHAARDPFPTDIYYLGNLGHSGLLDGFKYGFAFMKPLVDAMVQEDMTKRPKIDQCVVHLEEIIRSQSSWTLRAQIWHSTDNPFGFLNRFLPHWARRIIYIITRTPAVPSWSSR</sequence>
<reference evidence="2 3" key="1">
    <citation type="journal article" date="2018" name="Evol. Lett.">
        <title>Horizontal gene cluster transfer increased hallucinogenic mushroom diversity.</title>
        <authorList>
            <person name="Reynolds H.T."/>
            <person name="Vijayakumar V."/>
            <person name="Gluck-Thaler E."/>
            <person name="Korotkin H.B."/>
            <person name="Matheny P.B."/>
            <person name="Slot J.C."/>
        </authorList>
    </citation>
    <scope>NUCLEOTIDE SEQUENCE [LARGE SCALE GENOMIC DNA]</scope>
    <source>
        <strain evidence="2 3">2631</strain>
    </source>
</reference>